<evidence type="ECO:0000256" key="1">
    <source>
        <dbReference type="SAM" id="Phobius"/>
    </source>
</evidence>
<reference evidence="2 3" key="1">
    <citation type="submission" date="2018-05" db="EMBL/GenBank/DDBJ databases">
        <title>Abyssibacter profundi OUC007T gen. nov., sp. nov, a marine bacterium isolated from seawater of the Mariana Trench.</title>
        <authorList>
            <person name="Zhou S."/>
        </authorList>
    </citation>
    <scope>NUCLEOTIDE SEQUENCE [LARGE SCALE GENOMIC DNA]</scope>
    <source>
        <strain evidence="2 3">OUC007</strain>
    </source>
</reference>
<dbReference type="Proteomes" id="UP000251800">
    <property type="component" value="Unassembled WGS sequence"/>
</dbReference>
<dbReference type="AlphaFoldDB" id="A0A363UL79"/>
<protein>
    <submittedName>
        <fullName evidence="2">Uncharacterized protein</fullName>
    </submittedName>
</protein>
<keyword evidence="1" id="KW-0472">Membrane</keyword>
<organism evidence="2 3">
    <name type="scientific">Abyssibacter profundi</name>
    <dbReference type="NCBI Taxonomy" id="2182787"/>
    <lineage>
        <taxon>Bacteria</taxon>
        <taxon>Pseudomonadati</taxon>
        <taxon>Pseudomonadota</taxon>
        <taxon>Gammaproteobacteria</taxon>
        <taxon>Chromatiales</taxon>
        <taxon>Oceanococcaceae</taxon>
        <taxon>Abyssibacter</taxon>
    </lineage>
</organism>
<feature type="transmembrane region" description="Helical" evidence="1">
    <location>
        <begin position="15"/>
        <end position="35"/>
    </location>
</feature>
<proteinExistence type="predicted"/>
<evidence type="ECO:0000313" key="3">
    <source>
        <dbReference type="Proteomes" id="UP000251800"/>
    </source>
</evidence>
<dbReference type="OrthoDB" id="6119095at2"/>
<gene>
    <name evidence="2" type="ORF">DEH80_07835</name>
</gene>
<accession>A0A363UL79</accession>
<comment type="caution">
    <text evidence="2">The sequence shown here is derived from an EMBL/GenBank/DDBJ whole genome shotgun (WGS) entry which is preliminary data.</text>
</comment>
<name>A0A363UL79_9GAMM</name>
<dbReference type="RefSeq" id="WP_109719946.1">
    <property type="nucleotide sequence ID" value="NZ_QEQK01000006.1"/>
</dbReference>
<keyword evidence="1" id="KW-0812">Transmembrane</keyword>
<sequence length="213" mass="23965">MSVELAEHVAVISDIIVGLAAFMTAVAALCGLSTWRTEIAGQAHFEAARKLNLATFRLKGAIETCRHPVFAVSEFPPGDYPTAGAEERRRNFERYTHAYRNRWEPVQEAFAEFNSIAVECEALWGHECVRAAAAMRRRVFQLRDAISQYLSSLAPENAVALRTREQQDANRRIRLWGVTVPETETEAVDDQFARDVEAAIAEIGTLTKRHLRH</sequence>
<dbReference type="EMBL" id="QEQK01000006">
    <property type="protein sequence ID" value="PWN56175.1"/>
    <property type="molecule type" value="Genomic_DNA"/>
</dbReference>
<evidence type="ECO:0000313" key="2">
    <source>
        <dbReference type="EMBL" id="PWN56175.1"/>
    </source>
</evidence>
<keyword evidence="3" id="KW-1185">Reference proteome</keyword>
<keyword evidence="1" id="KW-1133">Transmembrane helix</keyword>